<sequence length="294" mass="35493">MSASNIDFEQQSEKVLHEQREIYDKMDFRRVLADKKATIRHFIESEDVAKQYHFQGRFYYMAHYEIAKILKTKMKGFDENDIIKTLYHTLRLGNLYKIDEINYPYLQKAMTLLLPDLEESKYQVCDMNRQIAFLLFEVLNENDQDFIYKSSYKDYSEIRDFIGKANSYVDLFSMRKNKEKFIVFLENKLLLERVRKAVLLFTANEFHQNTGANFYFFACVLLLLLSEEKESKKTLLKLHKQEELSGHLVWVLGTFYKDFQNTEENKQLLINLYETFPDDWIDEYQEKKYDWENN</sequence>
<gene>
    <name evidence="1" type="ORF">GCM10011518_33240</name>
</gene>
<comment type="caution">
    <text evidence="1">The sequence shown here is derived from an EMBL/GenBank/DDBJ whole genome shotgun (WGS) entry which is preliminary data.</text>
</comment>
<organism evidence="1 2">
    <name type="scientific">Flavobacterium limi</name>
    <dbReference type="NCBI Taxonomy" id="2045105"/>
    <lineage>
        <taxon>Bacteria</taxon>
        <taxon>Pseudomonadati</taxon>
        <taxon>Bacteroidota</taxon>
        <taxon>Flavobacteriia</taxon>
        <taxon>Flavobacteriales</taxon>
        <taxon>Flavobacteriaceae</taxon>
        <taxon>Flavobacterium</taxon>
    </lineage>
</organism>
<proteinExistence type="predicted"/>
<evidence type="ECO:0000313" key="1">
    <source>
        <dbReference type="EMBL" id="GGF21415.1"/>
    </source>
</evidence>
<dbReference type="RefSeq" id="WP_163395570.1">
    <property type="nucleotide sequence ID" value="NZ_BMKP01000008.1"/>
</dbReference>
<dbReference type="EMBL" id="BMKP01000008">
    <property type="protein sequence ID" value="GGF21415.1"/>
    <property type="molecule type" value="Genomic_DNA"/>
</dbReference>
<protein>
    <submittedName>
        <fullName evidence="1">Uncharacterized protein</fullName>
    </submittedName>
</protein>
<reference evidence="2" key="1">
    <citation type="journal article" date="2019" name="Int. J. Syst. Evol. Microbiol.">
        <title>The Global Catalogue of Microorganisms (GCM) 10K type strain sequencing project: providing services to taxonomists for standard genome sequencing and annotation.</title>
        <authorList>
            <consortium name="The Broad Institute Genomics Platform"/>
            <consortium name="The Broad Institute Genome Sequencing Center for Infectious Disease"/>
            <person name="Wu L."/>
            <person name="Ma J."/>
        </authorList>
    </citation>
    <scope>NUCLEOTIDE SEQUENCE [LARGE SCALE GENOMIC DNA]</scope>
    <source>
        <strain evidence="2">CGMCC 1.16060</strain>
    </source>
</reference>
<accession>A0ABQ1UM33</accession>
<name>A0ABQ1UM33_9FLAO</name>
<keyword evidence="2" id="KW-1185">Reference proteome</keyword>
<evidence type="ECO:0000313" key="2">
    <source>
        <dbReference type="Proteomes" id="UP000655016"/>
    </source>
</evidence>
<dbReference type="Proteomes" id="UP000655016">
    <property type="component" value="Unassembled WGS sequence"/>
</dbReference>